<dbReference type="AlphaFoldDB" id="A0A8S0VR45"/>
<accession>A0A8S0VR45</accession>
<dbReference type="Proteomes" id="UP000467700">
    <property type="component" value="Unassembled WGS sequence"/>
</dbReference>
<evidence type="ECO:0000313" key="1">
    <source>
        <dbReference type="EMBL" id="CAA7262195.1"/>
    </source>
</evidence>
<keyword evidence="2" id="KW-1185">Reference proteome</keyword>
<proteinExistence type="predicted"/>
<evidence type="ECO:0000313" key="2">
    <source>
        <dbReference type="Proteomes" id="UP000467700"/>
    </source>
</evidence>
<protein>
    <submittedName>
        <fullName evidence="1">Uncharacterized protein</fullName>
    </submittedName>
</protein>
<organism evidence="1 2">
    <name type="scientific">Cyclocybe aegerita</name>
    <name type="common">Black poplar mushroom</name>
    <name type="synonym">Agrocybe aegerita</name>
    <dbReference type="NCBI Taxonomy" id="1973307"/>
    <lineage>
        <taxon>Eukaryota</taxon>
        <taxon>Fungi</taxon>
        <taxon>Dikarya</taxon>
        <taxon>Basidiomycota</taxon>
        <taxon>Agaricomycotina</taxon>
        <taxon>Agaricomycetes</taxon>
        <taxon>Agaricomycetidae</taxon>
        <taxon>Agaricales</taxon>
        <taxon>Agaricineae</taxon>
        <taxon>Bolbitiaceae</taxon>
        <taxon>Cyclocybe</taxon>
    </lineage>
</organism>
<gene>
    <name evidence="1" type="ORF">AAE3_LOCUS4614</name>
</gene>
<name>A0A8S0VR45_CYCAE</name>
<dbReference type="EMBL" id="CACVBS010000035">
    <property type="protein sequence ID" value="CAA7262195.1"/>
    <property type="molecule type" value="Genomic_DNA"/>
</dbReference>
<reference evidence="1 2" key="1">
    <citation type="submission" date="2020-01" db="EMBL/GenBank/DDBJ databases">
        <authorList>
            <person name="Gupta K D."/>
        </authorList>
    </citation>
    <scope>NUCLEOTIDE SEQUENCE [LARGE SCALE GENOMIC DNA]</scope>
</reference>
<sequence length="135" mass="15547">MRGRNNEDSFPRRQVDLFDLFAFRPFWVSTPFLSTFDFPSTFQYIFVLYLSTPPRFATTPISSTPLREIGFGLVAAFILSNPRPPWFFVLRLRRAFTSFDPLVLGFGLAHLRHHGPTSFDPSASVNLGLFFPFTF</sequence>
<comment type="caution">
    <text evidence="1">The sequence shown here is derived from an EMBL/GenBank/DDBJ whole genome shotgun (WGS) entry which is preliminary data.</text>
</comment>